<feature type="binding site" evidence="14">
    <location>
        <position position="30"/>
    </location>
    <ligand>
        <name>Zn(2+)</name>
        <dbReference type="ChEBI" id="CHEBI:29105"/>
    </ligand>
</feature>
<evidence type="ECO:0000256" key="9">
    <source>
        <dbReference type="ARBA" id="ARBA00022833"/>
    </source>
</evidence>
<dbReference type="GO" id="GO:0005737">
    <property type="term" value="C:cytoplasm"/>
    <property type="evidence" value="ECO:0007669"/>
    <property type="project" value="TreeGrafter"/>
</dbReference>
<evidence type="ECO:0000256" key="8">
    <source>
        <dbReference type="ARBA" id="ARBA00022723"/>
    </source>
</evidence>
<evidence type="ECO:0000256" key="16">
    <source>
        <dbReference type="SAM" id="MobiDB-lite"/>
    </source>
</evidence>
<name>A0A2R6Y3Y2_9BACL</name>
<dbReference type="EMBL" id="PEBX01000008">
    <property type="protein sequence ID" value="PTQ57362.1"/>
    <property type="molecule type" value="Genomic_DNA"/>
</dbReference>
<evidence type="ECO:0000256" key="5">
    <source>
        <dbReference type="ARBA" id="ARBA00016340"/>
    </source>
</evidence>
<evidence type="ECO:0000256" key="4">
    <source>
        <dbReference type="ARBA" id="ARBA00012384"/>
    </source>
</evidence>
<evidence type="ECO:0000259" key="17">
    <source>
        <dbReference type="Pfam" id="PF01087"/>
    </source>
</evidence>
<dbReference type="InterPro" id="IPR036265">
    <property type="entry name" value="HIT-like_sf"/>
</dbReference>
<proteinExistence type="inferred from homology"/>
<dbReference type="InterPro" id="IPR005850">
    <property type="entry name" value="GalP_Utransf_C"/>
</dbReference>
<dbReference type="SUPFAM" id="SSF54197">
    <property type="entry name" value="HIT-like"/>
    <property type="match status" value="2"/>
</dbReference>
<dbReference type="GO" id="GO:0008270">
    <property type="term" value="F:zinc ion binding"/>
    <property type="evidence" value="ECO:0007669"/>
    <property type="project" value="InterPro"/>
</dbReference>
<evidence type="ECO:0000256" key="10">
    <source>
        <dbReference type="ARBA" id="ARBA00023144"/>
    </source>
</evidence>
<sequence>MELRYNPLLRDWVMVAANRQARPHLPEDHCPFCPGSGKVPPDYDVFIYDNDYPVLVPDPPEPDDVVTGLYRVAKSYGKCEVVLYTAEHEARLYDLSDAHLARLVALWTERFVALGADPKHRYVLIFENRGEEVGVTIHHPHGQIYAYPFIPLKIAREIESMHAHYTAHGECLMCAINRAESAFGRRIVAENEHFLAYIPFFTDFPYGLFIVSKEHRPSLAEMTPAEHESLAKILRRSVGAMDRLFDRPFPYMMVLHQRPVDGGDYDAYVHFHIEFYPPLRARDRLKFYASSEMGAWAAANPRAVEETAPELRRAYARFVAWLGEGYGDAEGGDGQAEGCVCRSDGERGISR</sequence>
<dbReference type="PANTHER" id="PTHR11943">
    <property type="entry name" value="GALACTOSE-1-PHOSPHATE URIDYLYLTRANSFERASE"/>
    <property type="match status" value="1"/>
</dbReference>
<keyword evidence="7 15" id="KW-0548">Nucleotidyltransferase</keyword>
<keyword evidence="10 15" id="KW-0299">Galactose metabolism</keyword>
<dbReference type="Proteomes" id="UP000244338">
    <property type="component" value="Unassembled WGS sequence"/>
</dbReference>
<feature type="binding site" evidence="14">
    <location>
        <position position="139"/>
    </location>
    <ligand>
        <name>Zn(2+)</name>
        <dbReference type="ChEBI" id="CHEBI:29105"/>
    </ligand>
</feature>
<evidence type="ECO:0000313" key="20">
    <source>
        <dbReference type="Proteomes" id="UP000244338"/>
    </source>
</evidence>
<comment type="cofactor">
    <cofactor evidence="14">
        <name>Zn(2+)</name>
        <dbReference type="ChEBI" id="CHEBI:29105"/>
    </cofactor>
    <text evidence="14">Binds 1 zinc ion per subunit.</text>
</comment>
<dbReference type="PANTHER" id="PTHR11943:SF1">
    <property type="entry name" value="GALACTOSE-1-PHOSPHATE URIDYLYLTRANSFERASE"/>
    <property type="match status" value="1"/>
</dbReference>
<dbReference type="NCBIfam" id="TIGR00209">
    <property type="entry name" value="galT_1"/>
    <property type="match status" value="1"/>
</dbReference>
<evidence type="ECO:0000256" key="6">
    <source>
        <dbReference type="ARBA" id="ARBA00022679"/>
    </source>
</evidence>
<evidence type="ECO:0000256" key="14">
    <source>
        <dbReference type="PIRSR" id="PIRSR000808-3"/>
    </source>
</evidence>
<dbReference type="PIRSF" id="PIRSF000808">
    <property type="entry name" value="GalT"/>
    <property type="match status" value="1"/>
</dbReference>
<dbReference type="Gene3D" id="3.30.428.10">
    <property type="entry name" value="HIT-like"/>
    <property type="match status" value="2"/>
</dbReference>
<feature type="binding site" evidence="14">
    <location>
        <position position="33"/>
    </location>
    <ligand>
        <name>Zn(2+)</name>
        <dbReference type="ChEBI" id="CHEBI:29105"/>
    </ligand>
</feature>
<evidence type="ECO:0000256" key="15">
    <source>
        <dbReference type="RuleBase" id="RU000506"/>
    </source>
</evidence>
<keyword evidence="9 14" id="KW-0862">Zinc</keyword>
<dbReference type="EC" id="2.7.7.12" evidence="4 12"/>
<comment type="caution">
    <text evidence="19">The sequence shown here is derived from an EMBL/GenBank/DDBJ whole genome shotgun (WGS) entry which is preliminary data.</text>
</comment>
<comment type="pathway">
    <text evidence="2 15">Carbohydrate metabolism; galactose metabolism.</text>
</comment>
<evidence type="ECO:0000256" key="3">
    <source>
        <dbReference type="ARBA" id="ARBA00010951"/>
    </source>
</evidence>
<reference evidence="20" key="1">
    <citation type="journal article" date="2018" name="Sci. Rep.">
        <title>Lignite coal burning seam in the remote Altai Mountains harbors a hydrogen-driven thermophilic microbial community.</title>
        <authorList>
            <person name="Kadnikov V.V."/>
            <person name="Mardanov A.V."/>
            <person name="Ivasenko D.A."/>
            <person name="Antsiferov D.V."/>
            <person name="Beletsky A.V."/>
            <person name="Karnachuk O.V."/>
            <person name="Ravin N.V."/>
        </authorList>
    </citation>
    <scope>NUCLEOTIDE SEQUENCE [LARGE SCALE GENOMIC DNA]</scope>
</reference>
<dbReference type="InterPro" id="IPR019779">
    <property type="entry name" value="GalP_UDPtransf1_His-AS"/>
</dbReference>
<dbReference type="InterPro" id="IPR005849">
    <property type="entry name" value="GalP_Utransf_N"/>
</dbReference>
<feature type="binding site" evidence="14">
    <location>
        <position position="88"/>
    </location>
    <ligand>
        <name>Zn(2+)</name>
        <dbReference type="ChEBI" id="CHEBI:29105"/>
    </ligand>
</feature>
<dbReference type="AlphaFoldDB" id="A0A2R6Y3Y2"/>
<keyword evidence="11 15" id="KW-0119">Carbohydrate metabolism</keyword>
<dbReference type="Pfam" id="PF02744">
    <property type="entry name" value="GalP_UDP_tr_C"/>
    <property type="match status" value="1"/>
</dbReference>
<keyword evidence="8 14" id="KW-0479">Metal-binding</keyword>
<protein>
    <recommendedName>
        <fullName evidence="5 12">Galactose-1-phosphate uridylyltransferase</fullName>
        <ecNumber evidence="4 12">2.7.7.12</ecNumber>
    </recommendedName>
</protein>
<accession>A0A2R6Y3Y2</accession>
<dbReference type="GO" id="GO:0008108">
    <property type="term" value="F:UDP-glucose:hexose-1-phosphate uridylyltransferase activity"/>
    <property type="evidence" value="ECO:0007669"/>
    <property type="project" value="UniProtKB-UniRule"/>
</dbReference>
<comment type="catalytic activity">
    <reaction evidence="1 15">
        <text>alpha-D-galactose 1-phosphate + UDP-alpha-D-glucose = alpha-D-glucose 1-phosphate + UDP-alpha-D-galactose</text>
        <dbReference type="Rhea" id="RHEA:13989"/>
        <dbReference type="ChEBI" id="CHEBI:58336"/>
        <dbReference type="ChEBI" id="CHEBI:58601"/>
        <dbReference type="ChEBI" id="CHEBI:58885"/>
        <dbReference type="ChEBI" id="CHEBI:66914"/>
        <dbReference type="EC" id="2.7.7.12"/>
    </reaction>
</comment>
<gene>
    <name evidence="19" type="ORF">BSOLF_1678</name>
</gene>
<evidence type="ECO:0000256" key="13">
    <source>
        <dbReference type="PIRSR" id="PIRSR000808-1"/>
    </source>
</evidence>
<evidence type="ECO:0000256" key="11">
    <source>
        <dbReference type="ARBA" id="ARBA00023277"/>
    </source>
</evidence>
<dbReference type="UniPathway" id="UPA00214"/>
<feature type="domain" description="Galactose-1-phosphate uridyl transferase N-terminal" evidence="17">
    <location>
        <begin position="3"/>
        <end position="151"/>
    </location>
</feature>
<feature type="region of interest" description="Disordered" evidence="16">
    <location>
        <begin position="331"/>
        <end position="351"/>
    </location>
</feature>
<evidence type="ECO:0000256" key="12">
    <source>
        <dbReference type="NCBIfam" id="TIGR00209"/>
    </source>
</evidence>
<organism evidence="19 20">
    <name type="scientific">Candidatus Carbonibacillus altaicus</name>
    <dbReference type="NCBI Taxonomy" id="2163959"/>
    <lineage>
        <taxon>Bacteria</taxon>
        <taxon>Bacillati</taxon>
        <taxon>Bacillota</taxon>
        <taxon>Bacilli</taxon>
        <taxon>Bacillales</taxon>
        <taxon>Candidatus Carbonibacillus</taxon>
    </lineage>
</organism>
<evidence type="ECO:0000313" key="19">
    <source>
        <dbReference type="EMBL" id="PTQ57362.1"/>
    </source>
</evidence>
<evidence type="ECO:0000256" key="2">
    <source>
        <dbReference type="ARBA" id="ARBA00004947"/>
    </source>
</evidence>
<keyword evidence="6 15" id="KW-0808">Transferase</keyword>
<evidence type="ECO:0000256" key="7">
    <source>
        <dbReference type="ARBA" id="ARBA00022695"/>
    </source>
</evidence>
<dbReference type="Pfam" id="PF01087">
    <property type="entry name" value="GalP_UDP_transf"/>
    <property type="match status" value="1"/>
</dbReference>
<comment type="similarity">
    <text evidence="3 15">Belongs to the galactose-1-phosphate uridylyltransferase type 1 family.</text>
</comment>
<evidence type="ECO:0000259" key="18">
    <source>
        <dbReference type="Pfam" id="PF02744"/>
    </source>
</evidence>
<feature type="active site" description="Tele-UMP-histidine intermediate" evidence="13">
    <location>
        <position position="141"/>
    </location>
</feature>
<feature type="domain" description="Galactose-1-phosphate uridyl transferase C-terminal" evidence="18">
    <location>
        <begin position="160"/>
        <end position="279"/>
    </location>
</feature>
<evidence type="ECO:0000256" key="1">
    <source>
        <dbReference type="ARBA" id="ARBA00001107"/>
    </source>
</evidence>
<dbReference type="PROSITE" id="PS00117">
    <property type="entry name" value="GAL_P_UDP_TRANSF_I"/>
    <property type="match status" value="1"/>
</dbReference>
<dbReference type="GO" id="GO:0033499">
    <property type="term" value="P:galactose catabolic process via UDP-galactose, Leloir pathway"/>
    <property type="evidence" value="ECO:0007669"/>
    <property type="project" value="TreeGrafter"/>
</dbReference>
<dbReference type="InterPro" id="IPR001937">
    <property type="entry name" value="GalP_UDPtransf1"/>
</dbReference>